<dbReference type="ExpressionAtlas" id="A0A2K2DHS2">
    <property type="expression patterns" value="baseline"/>
</dbReference>
<dbReference type="KEGG" id="bdi:104583795"/>
<proteinExistence type="predicted"/>
<name>A0A2K2DHS2_BRADI</name>
<dbReference type="PROSITE" id="PS50821">
    <property type="entry name" value="PAZ"/>
    <property type="match status" value="1"/>
</dbReference>
<dbReference type="EnsemblPlants" id="PNT73819">
    <property type="protein sequence ID" value="PNT73819"/>
    <property type="gene ID" value="BRADI_1g02050v3"/>
</dbReference>
<dbReference type="Pfam" id="PF16486">
    <property type="entry name" value="ArgoN"/>
    <property type="match status" value="1"/>
</dbReference>
<sequence length="1033" mass="114998">MAYRGRRRGRSGGHHRYRGDGSGGRGGALAWPAPGASTPPVPYGQPETAVYLDPAATMPPRCVYQHAVVFRGAAPFTFRASPFRPAPPPTPETVSVHLVSKTAPAAAAGVTASKEAAPDVDLDLAPVSNKGPIAKMVMIRANHFLADNNFIHCEVSINPESKSRATNRDVLSELIKLHGNKSLGGKLPAYDGRKSLHTAGSLPFESEEFAVTLVAPEKKDKERAERECKITIRIAGRTGLFDLQQFLAGRERDLPQKTIQVLDVVLRESPSWNYVTIPRSFVSTTFGHRGDIGEGLGCWRGYYQSLRPTQMGLSVNIDISATFFFKPVTVIQFVQEFLNLRDKSRPLIDRNRVKIKKARGVRVDQIRRYNITVLTPIPMNQPIFPVDGRGTRMTVVQYFTQRYNYRLQYTSWPCLQSGSDSRPVYLPMEVSINPESKSRATNRDVLSELIKLHGNKSLGGKLPAYDGRKSLYTAGSLERAFVGNGITFVSEVPNIIFAAAAVVAASTEGQAAKEAPDVNLAPASKKGPSHPVQPVAGTTDKKVMIRANHFLVDVADNNLIHDDVSSSVDYDECGFSDTCSSRQAAVSPEALVKCGEEMIQVRIEFPHKTIQLDVNKEDCMRSVLSDFDGPVFWDSYYTYKGKILDRDSLFSESNISSGSKIVVNPRLRGGADQAGPSQGPTTPQVLRVPMTAHIRELGKKGKWFESVEIPKTLLCFTHRELYVVMLAEDGRITLLLILECLERAHRRGKCYRGLFEQNDMFFVERYGIIEIDALEYELDADGYKKDNLKIHDIISRNKYFQYKAKGSFQYPMHVEILSKLLMTSGVEDGFFMDAAKRSLVHNSAATMTPERRVQIITSLMRYAKTLFADQKQRFLEALNCDLVDNPRAMERENPSTADWRGSIAATGGTATVLIDRLHYKDKEYNNTVSSFLDFCRCVFEHGPKEGVTEKQCEAALYVLKKGFFPHIQRQLLTVYKENVEANDAEAAHSTSETPLQQVMGRHRPAAPLKTAAIEVPAIKIVNKNSISKFFDKK</sequence>
<keyword evidence="5" id="KW-1185">Reference proteome</keyword>
<evidence type="ECO:0000313" key="5">
    <source>
        <dbReference type="Proteomes" id="UP000008810"/>
    </source>
</evidence>
<dbReference type="AlphaFoldDB" id="A0A2K2DHS2"/>
<reference evidence="3 4" key="1">
    <citation type="journal article" date="2010" name="Nature">
        <title>Genome sequencing and analysis of the model grass Brachypodium distachyon.</title>
        <authorList>
            <consortium name="International Brachypodium Initiative"/>
        </authorList>
    </citation>
    <scope>NUCLEOTIDE SEQUENCE [LARGE SCALE GENOMIC DNA]</scope>
    <source>
        <strain evidence="3 4">Bd21</strain>
    </source>
</reference>
<dbReference type="GO" id="GO:0005737">
    <property type="term" value="C:cytoplasm"/>
    <property type="evidence" value="ECO:0000318"/>
    <property type="project" value="GO_Central"/>
</dbReference>
<accession>A0A2K2DHS2</accession>
<dbReference type="Pfam" id="PF02170">
    <property type="entry name" value="PAZ"/>
    <property type="match status" value="1"/>
</dbReference>
<evidence type="ECO:0000259" key="2">
    <source>
        <dbReference type="PROSITE" id="PS50821"/>
    </source>
</evidence>
<evidence type="ECO:0000313" key="3">
    <source>
        <dbReference type="EMBL" id="PNT73819.1"/>
    </source>
</evidence>
<dbReference type="Gramene" id="PNT73819">
    <property type="protein sequence ID" value="PNT73819"/>
    <property type="gene ID" value="BRADI_1g02050v3"/>
</dbReference>
<organism evidence="3">
    <name type="scientific">Brachypodium distachyon</name>
    <name type="common">Purple false brome</name>
    <name type="synonym">Trachynia distachya</name>
    <dbReference type="NCBI Taxonomy" id="15368"/>
    <lineage>
        <taxon>Eukaryota</taxon>
        <taxon>Viridiplantae</taxon>
        <taxon>Streptophyta</taxon>
        <taxon>Embryophyta</taxon>
        <taxon>Tracheophyta</taxon>
        <taxon>Spermatophyta</taxon>
        <taxon>Magnoliopsida</taxon>
        <taxon>Liliopsida</taxon>
        <taxon>Poales</taxon>
        <taxon>Poaceae</taxon>
        <taxon>BOP clade</taxon>
        <taxon>Pooideae</taxon>
        <taxon>Stipodae</taxon>
        <taxon>Brachypodieae</taxon>
        <taxon>Brachypodium</taxon>
    </lineage>
</organism>
<dbReference type="STRING" id="15368.A0A2K2DHS2"/>
<dbReference type="GO" id="GO:0004521">
    <property type="term" value="F:RNA endonuclease activity"/>
    <property type="evidence" value="ECO:0000318"/>
    <property type="project" value="GO_Central"/>
</dbReference>
<dbReference type="GO" id="GO:0005634">
    <property type="term" value="C:nucleus"/>
    <property type="evidence" value="ECO:0000318"/>
    <property type="project" value="GO_Central"/>
</dbReference>
<feature type="region of interest" description="Disordered" evidence="1">
    <location>
        <begin position="1"/>
        <end position="42"/>
    </location>
</feature>
<dbReference type="CDD" id="cd02846">
    <property type="entry name" value="PAZ_argonaute_like"/>
    <property type="match status" value="1"/>
</dbReference>
<dbReference type="GO" id="GO:0003723">
    <property type="term" value="F:RNA binding"/>
    <property type="evidence" value="ECO:0000318"/>
    <property type="project" value="GO_Central"/>
</dbReference>
<dbReference type="InterPro" id="IPR014811">
    <property type="entry name" value="ArgoL1"/>
</dbReference>
<dbReference type="Pfam" id="PF08699">
    <property type="entry name" value="ArgoL1"/>
    <property type="match status" value="1"/>
</dbReference>
<evidence type="ECO:0000313" key="4">
    <source>
        <dbReference type="EnsemblPlants" id="PNT73819"/>
    </source>
</evidence>
<reference evidence="4" key="3">
    <citation type="submission" date="2018-08" db="UniProtKB">
        <authorList>
            <consortium name="EnsemblPlants"/>
        </authorList>
    </citation>
    <scope>IDENTIFICATION</scope>
    <source>
        <strain evidence="4">cv. Bd21</strain>
    </source>
</reference>
<protein>
    <recommendedName>
        <fullName evidence="2">PAZ domain-containing protein</fullName>
    </recommendedName>
</protein>
<dbReference type="SUPFAM" id="SSF101690">
    <property type="entry name" value="PAZ domain"/>
    <property type="match status" value="1"/>
</dbReference>
<gene>
    <name evidence="4" type="primary">LOC104583795</name>
    <name evidence="3" type="ORF">BRADI_1g02050v3</name>
</gene>
<dbReference type="SMR" id="A0A2K2DHS2"/>
<dbReference type="RefSeq" id="XP_014753632.1">
    <property type="nucleotide sequence ID" value="XM_014898146.2"/>
</dbReference>
<dbReference type="InterPro" id="IPR036085">
    <property type="entry name" value="PAZ_dom_sf"/>
</dbReference>
<feature type="domain" description="PAZ" evidence="2">
    <location>
        <begin position="329"/>
        <end position="435"/>
    </location>
</feature>
<feature type="compositionally biased region" description="Basic residues" evidence="1">
    <location>
        <begin position="1"/>
        <end position="17"/>
    </location>
</feature>
<reference evidence="3" key="2">
    <citation type="submission" date="2017-06" db="EMBL/GenBank/DDBJ databases">
        <title>WGS assembly of Brachypodium distachyon.</title>
        <authorList>
            <consortium name="The International Brachypodium Initiative"/>
            <person name="Lucas S."/>
            <person name="Harmon-Smith M."/>
            <person name="Lail K."/>
            <person name="Tice H."/>
            <person name="Grimwood J."/>
            <person name="Bruce D."/>
            <person name="Barry K."/>
            <person name="Shu S."/>
            <person name="Lindquist E."/>
            <person name="Wang M."/>
            <person name="Pitluck S."/>
            <person name="Vogel J.P."/>
            <person name="Garvin D.F."/>
            <person name="Mockler T.C."/>
            <person name="Schmutz J."/>
            <person name="Rokhsar D."/>
            <person name="Bevan M.W."/>
        </authorList>
    </citation>
    <scope>NUCLEOTIDE SEQUENCE</scope>
    <source>
        <strain evidence="3">Bd21</strain>
    </source>
</reference>
<dbReference type="EMBL" id="CM000880">
    <property type="protein sequence ID" value="PNT73819.1"/>
    <property type="molecule type" value="Genomic_DNA"/>
</dbReference>
<dbReference type="InterPro" id="IPR032474">
    <property type="entry name" value="Argonaute_N"/>
</dbReference>
<dbReference type="GO" id="GO:0031047">
    <property type="term" value="P:regulatory ncRNA-mediated gene silencing"/>
    <property type="evidence" value="ECO:0000318"/>
    <property type="project" value="GO_Central"/>
</dbReference>
<dbReference type="Proteomes" id="UP000008810">
    <property type="component" value="Chromosome 1"/>
</dbReference>
<dbReference type="GeneID" id="104583795"/>
<dbReference type="OrthoDB" id="10252740at2759"/>
<feature type="region of interest" description="Disordered" evidence="1">
    <location>
        <begin position="515"/>
        <end position="536"/>
    </location>
</feature>
<evidence type="ECO:0000256" key="1">
    <source>
        <dbReference type="SAM" id="MobiDB-lite"/>
    </source>
</evidence>
<dbReference type="PANTHER" id="PTHR22891">
    <property type="entry name" value="EUKARYOTIC TRANSLATION INITIATION FACTOR 2C"/>
    <property type="match status" value="1"/>
</dbReference>
<dbReference type="Gene3D" id="2.170.260.10">
    <property type="entry name" value="paz domain"/>
    <property type="match status" value="1"/>
</dbReference>
<dbReference type="InterPro" id="IPR003100">
    <property type="entry name" value="PAZ_dom"/>
</dbReference>
<dbReference type="SMART" id="SM01163">
    <property type="entry name" value="DUF1785"/>
    <property type="match status" value="1"/>
</dbReference>